<feature type="transmembrane region" description="Helical" evidence="9">
    <location>
        <begin position="137"/>
        <end position="155"/>
    </location>
</feature>
<evidence type="ECO:0000256" key="4">
    <source>
        <dbReference type="ARBA" id="ARBA00022597"/>
    </source>
</evidence>
<keyword evidence="2 8" id="KW-0813">Transport</keyword>
<evidence type="ECO:0000256" key="3">
    <source>
        <dbReference type="ARBA" id="ARBA00022475"/>
    </source>
</evidence>
<evidence type="ECO:0000256" key="2">
    <source>
        <dbReference type="ARBA" id="ARBA00022448"/>
    </source>
</evidence>
<evidence type="ECO:0000259" key="10">
    <source>
        <dbReference type="PROSITE" id="PS51105"/>
    </source>
</evidence>
<dbReference type="InterPro" id="IPR004796">
    <property type="entry name" value="PTS_IIC_cello"/>
</dbReference>
<dbReference type="Pfam" id="PF02378">
    <property type="entry name" value="PTS_EIIC"/>
    <property type="match status" value="1"/>
</dbReference>
<feature type="transmembrane region" description="Helical" evidence="9">
    <location>
        <begin position="284"/>
        <end position="305"/>
    </location>
</feature>
<feature type="domain" description="PTS EIIC type-3" evidence="10">
    <location>
        <begin position="8"/>
        <end position="410"/>
    </location>
</feature>
<evidence type="ECO:0000256" key="1">
    <source>
        <dbReference type="ARBA" id="ARBA00004651"/>
    </source>
</evidence>
<name>A0A143YIU2_9LACT</name>
<dbReference type="NCBIfam" id="TIGR00359">
    <property type="entry name" value="cello_pts_IIC"/>
    <property type="match status" value="1"/>
</dbReference>
<proteinExistence type="predicted"/>
<comment type="subcellular location">
    <subcellularLocation>
        <location evidence="1">Cell membrane</location>
        <topology evidence="1">Multi-pass membrane protein</topology>
    </subcellularLocation>
</comment>
<keyword evidence="4 8" id="KW-0762">Sugar transport</keyword>
<feature type="transmembrane region" description="Helical" evidence="9">
    <location>
        <begin position="176"/>
        <end position="196"/>
    </location>
</feature>
<dbReference type="NCBIfam" id="TIGR00410">
    <property type="entry name" value="lacE"/>
    <property type="match status" value="1"/>
</dbReference>
<dbReference type="PANTHER" id="PTHR33989:SF4">
    <property type="entry name" value="PTS SYSTEM N,N'-DIACETYLCHITOBIOSE-SPECIFIC EIIC COMPONENT"/>
    <property type="match status" value="1"/>
</dbReference>
<keyword evidence="12" id="KW-1185">Reference proteome</keyword>
<reference evidence="11 12" key="1">
    <citation type="submission" date="2016-02" db="EMBL/GenBank/DDBJ databases">
        <authorList>
            <person name="Wen L."/>
            <person name="He K."/>
            <person name="Yang H."/>
        </authorList>
    </citation>
    <scope>NUCLEOTIDE SEQUENCE [LARGE SCALE GENOMIC DNA]</scope>
    <source>
        <strain evidence="11">Trichococcus palustris</strain>
    </source>
</reference>
<feature type="transmembrane region" description="Helical" evidence="9">
    <location>
        <begin position="31"/>
        <end position="52"/>
    </location>
</feature>
<dbReference type="InterPro" id="IPR004501">
    <property type="entry name" value="PTS_EIIC_3"/>
</dbReference>
<evidence type="ECO:0000256" key="8">
    <source>
        <dbReference type="PIRNR" id="PIRNR006351"/>
    </source>
</evidence>
<dbReference type="PANTHER" id="PTHR33989">
    <property type="match status" value="1"/>
</dbReference>
<dbReference type="EMBL" id="FJNE01000003">
    <property type="protein sequence ID" value="CZQ90782.1"/>
    <property type="molecule type" value="Genomic_DNA"/>
</dbReference>
<dbReference type="GO" id="GO:1901264">
    <property type="term" value="P:carbohydrate derivative transport"/>
    <property type="evidence" value="ECO:0007669"/>
    <property type="project" value="TreeGrafter"/>
</dbReference>
<gene>
    <name evidence="11" type="ORF">Tpal_1310</name>
</gene>
<organism evidence="11 12">
    <name type="scientific">Trichococcus palustris</name>
    <dbReference type="NCBI Taxonomy" id="140314"/>
    <lineage>
        <taxon>Bacteria</taxon>
        <taxon>Bacillati</taxon>
        <taxon>Bacillota</taxon>
        <taxon>Bacilli</taxon>
        <taxon>Lactobacillales</taxon>
        <taxon>Carnobacteriaceae</taxon>
        <taxon>Trichococcus</taxon>
    </lineage>
</organism>
<dbReference type="OrthoDB" id="1550290at2"/>
<dbReference type="GO" id="GO:0005886">
    <property type="term" value="C:plasma membrane"/>
    <property type="evidence" value="ECO:0007669"/>
    <property type="project" value="UniProtKB-SubCell"/>
</dbReference>
<keyword evidence="5 9" id="KW-0812">Transmembrane</keyword>
<feature type="transmembrane region" description="Helical" evidence="9">
    <location>
        <begin position="329"/>
        <end position="352"/>
    </location>
</feature>
<dbReference type="GO" id="GO:0008982">
    <property type="term" value="F:protein-N(PI)-phosphohistidine-sugar phosphotransferase activity"/>
    <property type="evidence" value="ECO:0007669"/>
    <property type="project" value="UniProtKB-UniRule"/>
</dbReference>
<dbReference type="Proteomes" id="UP000242754">
    <property type="component" value="Unassembled WGS sequence"/>
</dbReference>
<keyword evidence="11" id="KW-0808">Transferase</keyword>
<feature type="transmembrane region" description="Helical" evidence="9">
    <location>
        <begin position="364"/>
        <end position="384"/>
    </location>
</feature>
<evidence type="ECO:0000256" key="5">
    <source>
        <dbReference type="ARBA" id="ARBA00022692"/>
    </source>
</evidence>
<feature type="transmembrane region" description="Helical" evidence="9">
    <location>
        <begin position="97"/>
        <end position="117"/>
    </location>
</feature>
<dbReference type="PROSITE" id="PS51105">
    <property type="entry name" value="PTS_EIIC_TYPE_3"/>
    <property type="match status" value="1"/>
</dbReference>
<feature type="transmembrane region" description="Helical" evidence="9">
    <location>
        <begin position="390"/>
        <end position="410"/>
    </location>
</feature>
<evidence type="ECO:0000313" key="12">
    <source>
        <dbReference type="Proteomes" id="UP000242754"/>
    </source>
</evidence>
<feature type="transmembrane region" description="Helical" evidence="9">
    <location>
        <begin position="72"/>
        <end position="90"/>
    </location>
</feature>
<keyword evidence="3 8" id="KW-1003">Cell membrane</keyword>
<evidence type="ECO:0000256" key="6">
    <source>
        <dbReference type="ARBA" id="ARBA00022989"/>
    </source>
</evidence>
<evidence type="ECO:0000256" key="7">
    <source>
        <dbReference type="ARBA" id="ARBA00023136"/>
    </source>
</evidence>
<feature type="transmembrane region" description="Helical" evidence="9">
    <location>
        <begin position="216"/>
        <end position="239"/>
    </location>
</feature>
<comment type="function">
    <text evidence="8">The phosphoenolpyruvate-dependent sugar phosphotransferase system (PTS), a major carbohydrate active -transport system, catalyzes the phosphorylation of incoming sugar substrates concomitant with their translocation across the cell membrane.</text>
</comment>
<dbReference type="InterPro" id="IPR051088">
    <property type="entry name" value="PTS_Sugar-EIIC/EIIB"/>
</dbReference>
<dbReference type="PIRSF" id="PIRSF006351">
    <property type="entry name" value="PTS_EIIC-Cellobiose"/>
    <property type="match status" value="1"/>
</dbReference>
<evidence type="ECO:0000256" key="9">
    <source>
        <dbReference type="SAM" id="Phobius"/>
    </source>
</evidence>
<keyword evidence="7 8" id="KW-0472">Membrane</keyword>
<dbReference type="AlphaFoldDB" id="A0A143YIU2"/>
<sequence>MNNFVDTLAEKLTPFAGKLGSNRYLAVLRDAFMLSFPLTMFGSIIVVLNNLPFWSDDTKGTLGGLFGNGQNATMSIMTIFITFGIGYYLTRSYDEDGVFGGAVSLASYLILTPFSFTTANGAAVSGALSLDRLGAKGMFIGMLAAFIAAEIYVRITKKGIVIKMPEGVPDAVARSFASLIPAISTLTLFLLLNALVSGVFTTNLHDVVYTVIQKPLVGLGSGLPATLVSLFFVQILWFFGLHGQIIVNSVMDPIWNTLALENLDAFKAGEALPHIITKPFMETFTVGLGGSGMTLMVVILMAFVMKSRQMKDIGRLALGPGIFNVNEPVIFGLPIVLNASIAIPWILTPLVVTTVNYLSMASGLFPTPTGVTVPWTVPLFFSGMMATNSVMGGVLQLIDFAIVGLMWYPFLKVVDRANILATSEENVPESRTASFQGAESKS</sequence>
<accession>A0A143YIU2</accession>
<dbReference type="RefSeq" id="WP_087032699.1">
    <property type="nucleotide sequence ID" value="NZ_FJNE01000003.1"/>
</dbReference>
<evidence type="ECO:0000313" key="11">
    <source>
        <dbReference type="EMBL" id="CZQ90782.1"/>
    </source>
</evidence>
<dbReference type="GO" id="GO:0009401">
    <property type="term" value="P:phosphoenolpyruvate-dependent sugar phosphotransferase system"/>
    <property type="evidence" value="ECO:0007669"/>
    <property type="project" value="InterPro"/>
</dbReference>
<protein>
    <recommendedName>
        <fullName evidence="8">Permease IIC component</fullName>
    </recommendedName>
</protein>
<keyword evidence="6 9" id="KW-1133">Transmembrane helix</keyword>
<dbReference type="STRING" id="140314.SAMN04488076_1294"/>
<dbReference type="InterPro" id="IPR003352">
    <property type="entry name" value="PTS_EIIC"/>
</dbReference>